<evidence type="ECO:0008006" key="3">
    <source>
        <dbReference type="Google" id="ProtNLM"/>
    </source>
</evidence>
<dbReference type="RefSeq" id="WP_011568840.1">
    <property type="nucleotide sequence ID" value="NC_008209.1"/>
</dbReference>
<dbReference type="PANTHER" id="PTHR35271:SF1">
    <property type="entry name" value="ABC TRANSPORTER, SUBSTRATE-BINDING LIPOPROTEIN"/>
    <property type="match status" value="1"/>
</dbReference>
<accession>Q165X0</accession>
<gene>
    <name evidence="1" type="ordered locus">RD1_2679</name>
</gene>
<dbReference type="EMBL" id="CP000362">
    <property type="protein sequence ID" value="ABG32223.1"/>
    <property type="molecule type" value="Genomic_DNA"/>
</dbReference>
<name>Q165X0_ROSDO</name>
<evidence type="ECO:0000313" key="2">
    <source>
        <dbReference type="Proteomes" id="UP000007029"/>
    </source>
</evidence>
<dbReference type="STRING" id="375451.RD1_2679"/>
<proteinExistence type="predicted"/>
<dbReference type="eggNOG" id="COG2984">
    <property type="taxonomic scope" value="Bacteria"/>
</dbReference>
<reference evidence="1 2" key="1">
    <citation type="journal article" date="2007" name="J. Bacteriol.">
        <title>The complete genome sequence of Roseobacter denitrificans reveals a mixotrophic rather than photosynthetic metabolism.</title>
        <authorList>
            <person name="Swingley W.D."/>
            <person name="Sadekar S."/>
            <person name="Mastrian S.D."/>
            <person name="Matthies H.J."/>
            <person name="Hao J."/>
            <person name="Ramos H."/>
            <person name="Acharya C.R."/>
            <person name="Conrad A.L."/>
            <person name="Taylor H.L."/>
            <person name="Dejesa L.C."/>
            <person name="Shah M.K."/>
            <person name="O'huallachain M.E."/>
            <person name="Lince M.T."/>
            <person name="Blankenship R.E."/>
            <person name="Beatty J.T."/>
            <person name="Touchman J.W."/>
        </authorList>
    </citation>
    <scope>NUCLEOTIDE SEQUENCE [LARGE SCALE GENOMIC DNA]</scope>
    <source>
        <strain evidence="2">ATCC 33942 / OCh 114</strain>
    </source>
</reference>
<dbReference type="KEGG" id="rde:RD1_2679"/>
<dbReference type="HOGENOM" id="CLU_057483_1_0_5"/>
<keyword evidence="2" id="KW-1185">Reference proteome</keyword>
<dbReference type="OrthoDB" id="5644906at2"/>
<evidence type="ECO:0000313" key="1">
    <source>
        <dbReference type="EMBL" id="ABG32223.1"/>
    </source>
</evidence>
<dbReference type="Proteomes" id="UP000007029">
    <property type="component" value="Chromosome"/>
</dbReference>
<sequence length="345" mass="37978">MIRILSILVILTLLGGALTYHAGKPRVLVLQSYEPDYAWTAGVIEGLDRVTQSWSDVHLNAHYMYTKKFSDADSLRRAGVQAGNAVERWKPDVVIAIDNLAHALVMQDYVNHPTIKIVYAGVNGPVSAFGYDSATNVTGIRENRAMGPVRDAIAALQQTGPASAPWDGSRPIRIRYVMDSSVSVVRDRPNVDRFDWSPLVYTASVAVEDYPTWQKEVRRSRDMADVIIVTNYRQLKRSDADSSFVPPDEVMGWTEANAGIPVIGMNVFNTEDGATFSVGASPIEQGQVAAELAGLLINGQAASDIPARDNLQFLVSMSRERLARHGLILPQVYEAFARATNTFER</sequence>
<dbReference type="PANTHER" id="PTHR35271">
    <property type="entry name" value="ABC TRANSPORTER, SUBSTRATE-BINDING LIPOPROTEIN-RELATED"/>
    <property type="match status" value="1"/>
</dbReference>
<dbReference type="InterPro" id="IPR007487">
    <property type="entry name" value="ABC_transpt-TYRBP-like"/>
</dbReference>
<organism evidence="1 2">
    <name type="scientific">Roseobacter denitrificans (strain ATCC 33942 / OCh 114)</name>
    <name type="common">Erythrobacter sp. (strain OCh 114)</name>
    <name type="synonym">Roseobacter denitrificans</name>
    <dbReference type="NCBI Taxonomy" id="375451"/>
    <lineage>
        <taxon>Bacteria</taxon>
        <taxon>Pseudomonadati</taxon>
        <taxon>Pseudomonadota</taxon>
        <taxon>Alphaproteobacteria</taxon>
        <taxon>Rhodobacterales</taxon>
        <taxon>Roseobacteraceae</taxon>
        <taxon>Roseobacter</taxon>
    </lineage>
</organism>
<dbReference type="AlphaFoldDB" id="Q165X0"/>
<protein>
    <recommendedName>
        <fullName evidence="3">ABC transporter substrate-binding protein</fullName>
    </recommendedName>
</protein>